<evidence type="ECO:0000259" key="1">
    <source>
        <dbReference type="Pfam" id="PF12697"/>
    </source>
</evidence>
<organism evidence="2 3">
    <name type="scientific">Agrobacterium larrymoorei</name>
    <dbReference type="NCBI Taxonomy" id="160699"/>
    <lineage>
        <taxon>Bacteria</taxon>
        <taxon>Pseudomonadati</taxon>
        <taxon>Pseudomonadota</taxon>
        <taxon>Alphaproteobacteria</taxon>
        <taxon>Hyphomicrobiales</taxon>
        <taxon>Rhizobiaceae</taxon>
        <taxon>Rhizobium/Agrobacterium group</taxon>
        <taxon>Agrobacterium</taxon>
    </lineage>
</organism>
<accession>A0AAJ2B8L6</accession>
<reference evidence="2" key="1">
    <citation type="submission" date="2023-08" db="EMBL/GenBank/DDBJ databases">
        <title>Functional and genomic diversity of the sorghum phyllosphere microbiome.</title>
        <authorList>
            <person name="Shade A."/>
        </authorList>
    </citation>
    <scope>NUCLEOTIDE SEQUENCE</scope>
    <source>
        <strain evidence="2">SORGH_AS_0974</strain>
    </source>
</reference>
<dbReference type="AlphaFoldDB" id="A0AAJ2B8L6"/>
<dbReference type="InterPro" id="IPR000073">
    <property type="entry name" value="AB_hydrolase_1"/>
</dbReference>
<comment type="caution">
    <text evidence="2">The sequence shown here is derived from an EMBL/GenBank/DDBJ whole genome shotgun (WGS) entry which is preliminary data.</text>
</comment>
<protein>
    <submittedName>
        <fullName evidence="2">Pimeloyl-ACP methyl ester carboxylesterase</fullName>
    </submittedName>
</protein>
<evidence type="ECO:0000313" key="2">
    <source>
        <dbReference type="EMBL" id="MDR6101445.1"/>
    </source>
</evidence>
<gene>
    <name evidence="2" type="ORF">QE369_001623</name>
</gene>
<proteinExistence type="predicted"/>
<evidence type="ECO:0000313" key="3">
    <source>
        <dbReference type="Proteomes" id="UP001255601"/>
    </source>
</evidence>
<feature type="domain" description="AB hydrolase-1" evidence="1">
    <location>
        <begin position="28"/>
        <end position="240"/>
    </location>
</feature>
<dbReference type="InterPro" id="IPR050266">
    <property type="entry name" value="AB_hydrolase_sf"/>
</dbReference>
<dbReference type="EMBL" id="JAVIZC010000001">
    <property type="protein sequence ID" value="MDR6101445.1"/>
    <property type="molecule type" value="Genomic_DNA"/>
</dbReference>
<dbReference type="PANTHER" id="PTHR43798">
    <property type="entry name" value="MONOACYLGLYCEROL LIPASE"/>
    <property type="match status" value="1"/>
</dbReference>
<dbReference type="SUPFAM" id="SSF53474">
    <property type="entry name" value="alpha/beta-Hydrolases"/>
    <property type="match status" value="1"/>
</dbReference>
<dbReference type="InterPro" id="IPR029058">
    <property type="entry name" value="AB_hydrolase_fold"/>
</dbReference>
<name>A0AAJ2B8L6_9HYPH</name>
<sequence>MEPAALQHAQYSSTVIAQWGVVETEMELLLLHALPLDGTMWAKQMVLLPGATLAPTLYDFGDHIESWAEKALSLTTAKRLVVVGCSVGGSCALEVAALAPDRVSALVLIGSKAWRRRDLVYHSSALQILEEEGLELAWWKSWSPLLSKKASPEAIEETKEIALRQSPEKVARGVRVFHTRPSREDVLTSFSGPVAIVTGSEDIAPGVEISRKQADMARRGRLHVIPDCGHYVPIEKPEVLNCIIRRVLETA</sequence>
<dbReference type="Gene3D" id="3.40.50.1820">
    <property type="entry name" value="alpha/beta hydrolase"/>
    <property type="match status" value="1"/>
</dbReference>
<dbReference type="Pfam" id="PF12697">
    <property type="entry name" value="Abhydrolase_6"/>
    <property type="match status" value="1"/>
</dbReference>
<dbReference type="Proteomes" id="UP001255601">
    <property type="component" value="Unassembled WGS sequence"/>
</dbReference>